<evidence type="ECO:0000259" key="2">
    <source>
        <dbReference type="Pfam" id="PF04909"/>
    </source>
</evidence>
<dbReference type="Pfam" id="PF04909">
    <property type="entry name" value="Amidohydro_2"/>
    <property type="match status" value="1"/>
</dbReference>
<dbReference type="EMBL" id="CADCTD010000150">
    <property type="protein sequence ID" value="CAA9273060.1"/>
    <property type="molecule type" value="Genomic_DNA"/>
</dbReference>
<dbReference type="PANTHER" id="PTHR21240">
    <property type="entry name" value="2-AMINO-3-CARBOXYLMUCONATE-6-SEMIALDEHYDE DECARBOXYLASE"/>
    <property type="match status" value="1"/>
</dbReference>
<protein>
    <recommendedName>
        <fullName evidence="2">Amidohydrolase-related domain-containing protein</fullName>
    </recommendedName>
</protein>
<proteinExistence type="predicted"/>
<dbReference type="GO" id="GO:0016831">
    <property type="term" value="F:carboxy-lyase activity"/>
    <property type="evidence" value="ECO:0007669"/>
    <property type="project" value="InterPro"/>
</dbReference>
<keyword evidence="1" id="KW-0456">Lyase</keyword>
<reference evidence="3" key="1">
    <citation type="submission" date="2020-02" db="EMBL/GenBank/DDBJ databases">
        <authorList>
            <person name="Meier V. D."/>
        </authorList>
    </citation>
    <scope>NUCLEOTIDE SEQUENCE</scope>
    <source>
        <strain evidence="3">AVDCRST_MAG27</strain>
    </source>
</reference>
<dbReference type="InterPro" id="IPR032466">
    <property type="entry name" value="Metal_Hydrolase"/>
</dbReference>
<evidence type="ECO:0000256" key="1">
    <source>
        <dbReference type="ARBA" id="ARBA00023239"/>
    </source>
</evidence>
<gene>
    <name evidence="3" type="ORF">AVDCRST_MAG27-3633</name>
</gene>
<dbReference type="InterPro" id="IPR032465">
    <property type="entry name" value="ACMSD"/>
</dbReference>
<evidence type="ECO:0000313" key="3">
    <source>
        <dbReference type="EMBL" id="CAA9273060.1"/>
    </source>
</evidence>
<dbReference type="GO" id="GO:0019748">
    <property type="term" value="P:secondary metabolic process"/>
    <property type="evidence" value="ECO:0007669"/>
    <property type="project" value="TreeGrafter"/>
</dbReference>
<sequence>MNVIQPIPSAGKPAAATQGLVDVDIHPRADSIEAFRPFLSERWWEHLQTWGMRARHGFTAGQPPFPKAQPMASRRDAWPPTGGTPASDLDFLRFQLLDNYGIDVGVLNPLQPSGQGDRNNAFSAAMAHATNEWQLEAWLRREPRLRGSVVVPYEDAAASAAEIRKRAGDPNFCQVLMMSRTAEPAGNPRYWPIYEAAVEAGLPVAFHAFGYSGWAMTNGGWPSFYIEEVSEHATSCQNQVISLVTEGVFERFPGLKVVLIECGFAWLPSVGWRLDKHWRHLRSEVPHLKRAPSEYIREHIWVSTQPMEEPERGQHVLDICEWVGWDRILFASDYPHWDFDDPRAAIPGVIPAERRRAIYGGNARALYGF</sequence>
<dbReference type="GO" id="GO:0016787">
    <property type="term" value="F:hydrolase activity"/>
    <property type="evidence" value="ECO:0007669"/>
    <property type="project" value="InterPro"/>
</dbReference>
<dbReference type="SUPFAM" id="SSF51556">
    <property type="entry name" value="Metallo-dependent hydrolases"/>
    <property type="match status" value="1"/>
</dbReference>
<dbReference type="GO" id="GO:0005737">
    <property type="term" value="C:cytoplasm"/>
    <property type="evidence" value="ECO:0007669"/>
    <property type="project" value="TreeGrafter"/>
</dbReference>
<feature type="domain" description="Amidohydrolase-related" evidence="2">
    <location>
        <begin position="22"/>
        <end position="369"/>
    </location>
</feature>
<dbReference type="AlphaFoldDB" id="A0A6J4JD34"/>
<dbReference type="InterPro" id="IPR006680">
    <property type="entry name" value="Amidohydro-rel"/>
</dbReference>
<name>A0A6J4JD34_9PROT</name>
<dbReference type="PANTHER" id="PTHR21240:SF28">
    <property type="entry name" value="ISO-OROTATE DECARBOXYLASE (EUROFUNG)"/>
    <property type="match status" value="1"/>
</dbReference>
<organism evidence="3">
    <name type="scientific">uncultured Craurococcus sp</name>
    <dbReference type="NCBI Taxonomy" id="1135998"/>
    <lineage>
        <taxon>Bacteria</taxon>
        <taxon>Pseudomonadati</taxon>
        <taxon>Pseudomonadota</taxon>
        <taxon>Alphaproteobacteria</taxon>
        <taxon>Acetobacterales</taxon>
        <taxon>Acetobacteraceae</taxon>
        <taxon>Craurococcus</taxon>
        <taxon>environmental samples</taxon>
    </lineage>
</organism>
<dbReference type="Gene3D" id="3.20.20.140">
    <property type="entry name" value="Metal-dependent hydrolases"/>
    <property type="match status" value="1"/>
</dbReference>
<accession>A0A6J4JD34</accession>